<evidence type="ECO:0000313" key="1">
    <source>
        <dbReference type="EMBL" id="CAK5057402.1"/>
    </source>
</evidence>
<organism evidence="1 2">
    <name type="scientific">Meloidogyne enterolobii</name>
    <name type="common">Root-knot nematode worm</name>
    <name type="synonym">Meloidogyne mayaguensis</name>
    <dbReference type="NCBI Taxonomy" id="390850"/>
    <lineage>
        <taxon>Eukaryota</taxon>
        <taxon>Metazoa</taxon>
        <taxon>Ecdysozoa</taxon>
        <taxon>Nematoda</taxon>
        <taxon>Chromadorea</taxon>
        <taxon>Rhabditida</taxon>
        <taxon>Tylenchina</taxon>
        <taxon>Tylenchomorpha</taxon>
        <taxon>Tylenchoidea</taxon>
        <taxon>Meloidogynidae</taxon>
        <taxon>Meloidogyninae</taxon>
        <taxon>Meloidogyne</taxon>
    </lineage>
</organism>
<protein>
    <submittedName>
        <fullName evidence="1">Uncharacterized protein</fullName>
    </submittedName>
</protein>
<evidence type="ECO:0000313" key="2">
    <source>
        <dbReference type="Proteomes" id="UP001497535"/>
    </source>
</evidence>
<proteinExistence type="predicted"/>
<reference evidence="1" key="1">
    <citation type="submission" date="2023-11" db="EMBL/GenBank/DDBJ databases">
        <authorList>
            <person name="Poullet M."/>
        </authorList>
    </citation>
    <scope>NUCLEOTIDE SEQUENCE</scope>
    <source>
        <strain evidence="1">E1834</strain>
    </source>
</reference>
<gene>
    <name evidence="1" type="ORF">MENTE1834_LOCUS15190</name>
</gene>
<sequence length="56" mass="6394">MGLSRVFSLNLFTKSCHSFISKAKMSLFALGSLFGYLERWSQNLLDFPLRCSILMS</sequence>
<comment type="caution">
    <text evidence="1">The sequence shown here is derived from an EMBL/GenBank/DDBJ whole genome shotgun (WGS) entry which is preliminary data.</text>
</comment>
<dbReference type="EMBL" id="CAVMJV010000016">
    <property type="protein sequence ID" value="CAK5057402.1"/>
    <property type="molecule type" value="Genomic_DNA"/>
</dbReference>
<dbReference type="Proteomes" id="UP001497535">
    <property type="component" value="Unassembled WGS sequence"/>
</dbReference>
<keyword evidence="2" id="KW-1185">Reference proteome</keyword>
<accession>A0ACB0YQG9</accession>
<name>A0ACB0YQG9_MELEN</name>